<dbReference type="SUPFAM" id="SSF54695">
    <property type="entry name" value="POZ domain"/>
    <property type="match status" value="1"/>
</dbReference>
<dbReference type="InterPro" id="IPR011333">
    <property type="entry name" value="SKP1/BTB/POZ_sf"/>
</dbReference>
<feature type="non-terminal residue" evidence="2">
    <location>
        <position position="1"/>
    </location>
</feature>
<sequence length="258" mass="29531">QLLSLHSDFFSNLFYGQFIERNQEVKEIKDISGAEFVSFLQSLHSRRFEFNSVRSALDTLAFADRFLMPRITKEVLPYLKRNSLSEDLLEYALTVVDGVPNNKEVLTWILTHYPSKSKVLEVVHDKLSDDSISKESALVCVKTSLKRLRELEDKEKPGYMDMMLRVASSPYHYAGLHLLYFDASRKRVVKEEFTFICIYRGYGGGMEKPTVNFWTIVPAEYTTVTINGVTYNRNEDVPVDGTGTVRNVVKAKAYLANA</sequence>
<gene>
    <name evidence="2" type="ORF">PFISCL1PPCAC_25525</name>
</gene>
<protein>
    <recommendedName>
        <fullName evidence="1">BTB domain-containing protein</fullName>
    </recommendedName>
</protein>
<dbReference type="PANTHER" id="PTHR22744">
    <property type="entry name" value="HELIX LOOP HELIX PROTEIN 21-RELATED"/>
    <property type="match status" value="1"/>
</dbReference>
<dbReference type="PANTHER" id="PTHR22744:SF14">
    <property type="entry name" value="BTB DOMAIN-CONTAINING PROTEIN-RELATED"/>
    <property type="match status" value="1"/>
</dbReference>
<evidence type="ECO:0000313" key="2">
    <source>
        <dbReference type="EMBL" id="GMT34228.1"/>
    </source>
</evidence>
<dbReference type="PROSITE" id="PS50097">
    <property type="entry name" value="BTB"/>
    <property type="match status" value="1"/>
</dbReference>
<dbReference type="AlphaFoldDB" id="A0AAV5WVJ3"/>
<dbReference type="Proteomes" id="UP001432322">
    <property type="component" value="Unassembled WGS sequence"/>
</dbReference>
<feature type="domain" description="BTB" evidence="1">
    <location>
        <begin position="1"/>
        <end position="52"/>
    </location>
</feature>
<organism evidence="2 3">
    <name type="scientific">Pristionchus fissidentatus</name>
    <dbReference type="NCBI Taxonomy" id="1538716"/>
    <lineage>
        <taxon>Eukaryota</taxon>
        <taxon>Metazoa</taxon>
        <taxon>Ecdysozoa</taxon>
        <taxon>Nematoda</taxon>
        <taxon>Chromadorea</taxon>
        <taxon>Rhabditida</taxon>
        <taxon>Rhabditina</taxon>
        <taxon>Diplogasteromorpha</taxon>
        <taxon>Diplogasteroidea</taxon>
        <taxon>Neodiplogasteridae</taxon>
        <taxon>Pristionchus</taxon>
    </lineage>
</organism>
<proteinExistence type="predicted"/>
<evidence type="ECO:0000313" key="3">
    <source>
        <dbReference type="Proteomes" id="UP001432322"/>
    </source>
</evidence>
<dbReference type="Pfam" id="PF00651">
    <property type="entry name" value="BTB"/>
    <property type="match status" value="1"/>
</dbReference>
<reference evidence="2" key="1">
    <citation type="submission" date="2023-10" db="EMBL/GenBank/DDBJ databases">
        <title>Genome assembly of Pristionchus species.</title>
        <authorList>
            <person name="Yoshida K."/>
            <person name="Sommer R.J."/>
        </authorList>
    </citation>
    <scope>NUCLEOTIDE SEQUENCE</scope>
    <source>
        <strain evidence="2">RS5133</strain>
    </source>
</reference>
<dbReference type="EMBL" id="BTSY01000006">
    <property type="protein sequence ID" value="GMT34228.1"/>
    <property type="molecule type" value="Genomic_DNA"/>
</dbReference>
<evidence type="ECO:0000259" key="1">
    <source>
        <dbReference type="PROSITE" id="PS50097"/>
    </source>
</evidence>
<keyword evidence="3" id="KW-1185">Reference proteome</keyword>
<dbReference type="InterPro" id="IPR000210">
    <property type="entry name" value="BTB/POZ_dom"/>
</dbReference>
<dbReference type="Gene3D" id="3.30.710.10">
    <property type="entry name" value="Potassium Channel Kv1.1, Chain A"/>
    <property type="match status" value="1"/>
</dbReference>
<accession>A0AAV5WVJ3</accession>
<comment type="caution">
    <text evidence="2">The sequence shown here is derived from an EMBL/GenBank/DDBJ whole genome shotgun (WGS) entry which is preliminary data.</text>
</comment>
<name>A0AAV5WVJ3_9BILA</name>